<evidence type="ECO:0000313" key="3">
    <source>
        <dbReference type="Proteomes" id="UP000464314"/>
    </source>
</evidence>
<dbReference type="InterPro" id="IPR027417">
    <property type="entry name" value="P-loop_NTPase"/>
</dbReference>
<dbReference type="InterPro" id="IPR011545">
    <property type="entry name" value="DEAD/DEAH_box_helicase_dom"/>
</dbReference>
<dbReference type="KEGG" id="anr:Ana3638_12495"/>
<dbReference type="SUPFAM" id="SSF52540">
    <property type="entry name" value="P-loop containing nucleoside triphosphate hydrolases"/>
    <property type="match status" value="1"/>
</dbReference>
<dbReference type="RefSeq" id="WP_161838318.1">
    <property type="nucleotide sequence ID" value="NZ_CP048000.1"/>
</dbReference>
<accession>A0A6P1TM19</accession>
<keyword evidence="3" id="KW-1185">Reference proteome</keyword>
<dbReference type="Proteomes" id="UP000464314">
    <property type="component" value="Chromosome"/>
</dbReference>
<sequence length="53" mass="5930">MRIIVKALNGLEYDIPTEVQARVIPSALEKNDLIVKAQTGSGKTARSYGYRFF</sequence>
<dbReference type="GO" id="GO:0005524">
    <property type="term" value="F:ATP binding"/>
    <property type="evidence" value="ECO:0007669"/>
    <property type="project" value="InterPro"/>
</dbReference>
<proteinExistence type="predicted"/>
<evidence type="ECO:0000313" key="2">
    <source>
        <dbReference type="EMBL" id="QHQ61493.1"/>
    </source>
</evidence>
<reference evidence="2 3" key="1">
    <citation type="submission" date="2020-01" db="EMBL/GenBank/DDBJ databases">
        <title>Genome analysis of Anaerocolumna sp. CBA3638.</title>
        <authorList>
            <person name="Kim J."/>
            <person name="Roh S.W."/>
        </authorList>
    </citation>
    <scope>NUCLEOTIDE SEQUENCE [LARGE SCALE GENOMIC DNA]</scope>
    <source>
        <strain evidence="2 3">CBA3638</strain>
    </source>
</reference>
<keyword evidence="2" id="KW-0347">Helicase</keyword>
<dbReference type="Gene3D" id="3.40.50.300">
    <property type="entry name" value="P-loop containing nucleotide triphosphate hydrolases"/>
    <property type="match status" value="1"/>
</dbReference>
<feature type="domain" description="DEAD/DEAH-box helicase" evidence="1">
    <location>
        <begin position="17"/>
        <end position="45"/>
    </location>
</feature>
<organism evidence="2 3">
    <name type="scientific">Anaerocolumna sedimenticola</name>
    <dbReference type="NCBI Taxonomy" id="2696063"/>
    <lineage>
        <taxon>Bacteria</taxon>
        <taxon>Bacillati</taxon>
        <taxon>Bacillota</taxon>
        <taxon>Clostridia</taxon>
        <taxon>Lachnospirales</taxon>
        <taxon>Lachnospiraceae</taxon>
        <taxon>Anaerocolumna</taxon>
    </lineage>
</organism>
<gene>
    <name evidence="2" type="ORF">Ana3638_12495</name>
</gene>
<protein>
    <submittedName>
        <fullName evidence="2">DEAD/DEAH box helicase</fullName>
    </submittedName>
</protein>
<keyword evidence="2" id="KW-0378">Hydrolase</keyword>
<dbReference type="GO" id="GO:0003676">
    <property type="term" value="F:nucleic acid binding"/>
    <property type="evidence" value="ECO:0007669"/>
    <property type="project" value="InterPro"/>
</dbReference>
<dbReference type="GO" id="GO:0004386">
    <property type="term" value="F:helicase activity"/>
    <property type="evidence" value="ECO:0007669"/>
    <property type="project" value="UniProtKB-KW"/>
</dbReference>
<keyword evidence="2" id="KW-0067">ATP-binding</keyword>
<keyword evidence="2" id="KW-0547">Nucleotide-binding</keyword>
<dbReference type="Pfam" id="PF00270">
    <property type="entry name" value="DEAD"/>
    <property type="match status" value="1"/>
</dbReference>
<dbReference type="AlphaFoldDB" id="A0A6P1TM19"/>
<evidence type="ECO:0000259" key="1">
    <source>
        <dbReference type="Pfam" id="PF00270"/>
    </source>
</evidence>
<name>A0A6P1TM19_9FIRM</name>
<dbReference type="EMBL" id="CP048000">
    <property type="protein sequence ID" value="QHQ61493.1"/>
    <property type="molecule type" value="Genomic_DNA"/>
</dbReference>